<reference evidence="2 3" key="1">
    <citation type="submission" date="2016-10" db="EMBL/GenBank/DDBJ databases">
        <authorList>
            <person name="de Groot N.N."/>
        </authorList>
    </citation>
    <scope>NUCLEOTIDE SEQUENCE [LARGE SCALE GENOMIC DNA]</scope>
    <source>
        <strain evidence="2 3">DSM 23609</strain>
    </source>
</reference>
<gene>
    <name evidence="2" type="ORF">SAMN04488120_1043</name>
</gene>
<sequence length="117" mass="13250">MQPHRPRLTSLPALLLAVGLGLVGYYGVEWYTLPEYSEADIEASVELNLQLDLQRRGPHLQPDAERLELLRKTIRAEVETEIRKEREKVQLRFGVGLIALVLGVGQIVGNRWAIPKN</sequence>
<name>A0A1I2IKQ1_9GAMM</name>
<keyword evidence="1" id="KW-1133">Transmembrane helix</keyword>
<organism evidence="2 3">
    <name type="scientific">Fontimonas thermophila</name>
    <dbReference type="NCBI Taxonomy" id="1076937"/>
    <lineage>
        <taxon>Bacteria</taxon>
        <taxon>Pseudomonadati</taxon>
        <taxon>Pseudomonadota</taxon>
        <taxon>Gammaproteobacteria</taxon>
        <taxon>Nevskiales</taxon>
        <taxon>Nevskiaceae</taxon>
        <taxon>Fontimonas</taxon>
    </lineage>
</organism>
<accession>A0A1I2IKQ1</accession>
<feature type="transmembrane region" description="Helical" evidence="1">
    <location>
        <begin position="93"/>
        <end position="114"/>
    </location>
</feature>
<keyword evidence="1" id="KW-0472">Membrane</keyword>
<keyword evidence="1" id="KW-0812">Transmembrane</keyword>
<dbReference type="Proteomes" id="UP000199771">
    <property type="component" value="Unassembled WGS sequence"/>
</dbReference>
<dbReference type="RefSeq" id="WP_143383632.1">
    <property type="nucleotide sequence ID" value="NZ_FOOC01000004.1"/>
</dbReference>
<proteinExistence type="predicted"/>
<keyword evidence="3" id="KW-1185">Reference proteome</keyword>
<evidence type="ECO:0000313" key="2">
    <source>
        <dbReference type="EMBL" id="SFF42213.1"/>
    </source>
</evidence>
<protein>
    <submittedName>
        <fullName evidence="2">Uncharacterized protein</fullName>
    </submittedName>
</protein>
<dbReference type="EMBL" id="FOOC01000004">
    <property type="protein sequence ID" value="SFF42213.1"/>
    <property type="molecule type" value="Genomic_DNA"/>
</dbReference>
<feature type="transmembrane region" description="Helical" evidence="1">
    <location>
        <begin position="12"/>
        <end position="28"/>
    </location>
</feature>
<dbReference type="AlphaFoldDB" id="A0A1I2IKQ1"/>
<evidence type="ECO:0000256" key="1">
    <source>
        <dbReference type="SAM" id="Phobius"/>
    </source>
</evidence>
<dbReference type="OrthoDB" id="7068894at2"/>
<evidence type="ECO:0000313" key="3">
    <source>
        <dbReference type="Proteomes" id="UP000199771"/>
    </source>
</evidence>